<protein>
    <submittedName>
        <fullName evidence="1">Uncharacterized protein</fullName>
    </submittedName>
</protein>
<organism evidence="1 2">
    <name type="scientific">Trifolium medium</name>
    <dbReference type="NCBI Taxonomy" id="97028"/>
    <lineage>
        <taxon>Eukaryota</taxon>
        <taxon>Viridiplantae</taxon>
        <taxon>Streptophyta</taxon>
        <taxon>Embryophyta</taxon>
        <taxon>Tracheophyta</taxon>
        <taxon>Spermatophyta</taxon>
        <taxon>Magnoliopsida</taxon>
        <taxon>eudicotyledons</taxon>
        <taxon>Gunneridae</taxon>
        <taxon>Pentapetalae</taxon>
        <taxon>rosids</taxon>
        <taxon>fabids</taxon>
        <taxon>Fabales</taxon>
        <taxon>Fabaceae</taxon>
        <taxon>Papilionoideae</taxon>
        <taxon>50 kb inversion clade</taxon>
        <taxon>NPAAA clade</taxon>
        <taxon>Hologalegina</taxon>
        <taxon>IRL clade</taxon>
        <taxon>Trifolieae</taxon>
        <taxon>Trifolium</taxon>
    </lineage>
</organism>
<keyword evidence="2" id="KW-1185">Reference proteome</keyword>
<dbReference type="EMBL" id="LXQA010860964">
    <property type="protein sequence ID" value="MCI74442.1"/>
    <property type="molecule type" value="Genomic_DNA"/>
</dbReference>
<accession>A0A392ULW7</accession>
<dbReference type="Proteomes" id="UP000265520">
    <property type="component" value="Unassembled WGS sequence"/>
</dbReference>
<evidence type="ECO:0000313" key="1">
    <source>
        <dbReference type="EMBL" id="MCI74442.1"/>
    </source>
</evidence>
<proteinExistence type="predicted"/>
<feature type="non-terminal residue" evidence="1">
    <location>
        <position position="1"/>
    </location>
</feature>
<sequence>GFTASEPLKPSEASLLQNLEISEAEIVPEVEHIQSLDYQNNPILLLKISSQSIRSLFPS</sequence>
<reference evidence="1 2" key="1">
    <citation type="journal article" date="2018" name="Front. Plant Sci.">
        <title>Red Clover (Trifolium pratense) and Zigzag Clover (T. medium) - A Picture of Genomic Similarities and Differences.</title>
        <authorList>
            <person name="Dluhosova J."/>
            <person name="Istvanek J."/>
            <person name="Nedelnik J."/>
            <person name="Repkova J."/>
        </authorList>
    </citation>
    <scope>NUCLEOTIDE SEQUENCE [LARGE SCALE GENOMIC DNA]</scope>
    <source>
        <strain evidence="2">cv. 10/8</strain>
        <tissue evidence="1">Leaf</tissue>
    </source>
</reference>
<dbReference type="AlphaFoldDB" id="A0A392ULW7"/>
<name>A0A392ULW7_9FABA</name>
<evidence type="ECO:0000313" key="2">
    <source>
        <dbReference type="Proteomes" id="UP000265520"/>
    </source>
</evidence>
<comment type="caution">
    <text evidence="1">The sequence shown here is derived from an EMBL/GenBank/DDBJ whole genome shotgun (WGS) entry which is preliminary data.</text>
</comment>